<evidence type="ECO:0000313" key="3">
    <source>
        <dbReference type="EMBL" id="HFH28298.1"/>
    </source>
</evidence>
<dbReference type="Pfam" id="PF04256">
    <property type="entry name" value="DUF434"/>
    <property type="match status" value="1"/>
</dbReference>
<comment type="caution">
    <text evidence="3">The sequence shown here is derived from an EMBL/GenBank/DDBJ whole genome shotgun (WGS) entry which is preliminary data.</text>
</comment>
<evidence type="ECO:0000259" key="1">
    <source>
        <dbReference type="Pfam" id="PF04256"/>
    </source>
</evidence>
<dbReference type="InterPro" id="IPR007368">
    <property type="entry name" value="DUF434"/>
</dbReference>
<protein>
    <submittedName>
        <fullName evidence="3">DUF434 domain-containing protein</fullName>
    </submittedName>
</protein>
<organism evidence="3">
    <name type="scientific">Gracilinema caldarium</name>
    <dbReference type="NCBI Taxonomy" id="215591"/>
    <lineage>
        <taxon>Bacteria</taxon>
        <taxon>Pseudomonadati</taxon>
        <taxon>Spirochaetota</taxon>
        <taxon>Spirochaetia</taxon>
        <taxon>Spirochaetales</taxon>
        <taxon>Breznakiellaceae</taxon>
        <taxon>Gracilinema</taxon>
    </lineage>
</organism>
<feature type="domain" description="DUF434" evidence="1">
    <location>
        <begin position="79"/>
        <end position="133"/>
    </location>
</feature>
<dbReference type="EMBL" id="DSVL01000065">
    <property type="protein sequence ID" value="HFH28298.1"/>
    <property type="molecule type" value="Genomic_DNA"/>
</dbReference>
<sequence length="293" mass="32639">MGMEKQDRPISITSNTTWKTGTRNFFPLRKTPFRTGMYPTFATIARVVLPGKAILLPTGVLFLPCNDHNYNMNECSPALIAAMGDYSLLLNKGYPVTATIKLVGDRYQLDRSERLILFRGVLDNASSVAIRKKTLATLPPESDIGVDGYNVLFTLINFKRGHPLFIGTDGLLRDAGGAHGRFEREEDFAMAAELLCRHLSMLRPRHIGIYLDAPVSHSGQHRELLEATCSRFNLAATTETVQNADLPLQEYTGTAVTSSDSTVALKSRSPIFDLARHILEREYEKHFIDLSLP</sequence>
<feature type="domain" description="DUF5616" evidence="2">
    <location>
        <begin position="142"/>
        <end position="276"/>
    </location>
</feature>
<name>A0A7C3I287_9SPIR</name>
<gene>
    <name evidence="3" type="ORF">ENS59_02135</name>
</gene>
<evidence type="ECO:0000259" key="2">
    <source>
        <dbReference type="Pfam" id="PF18481"/>
    </source>
</evidence>
<dbReference type="Pfam" id="PF18481">
    <property type="entry name" value="DUF5616"/>
    <property type="match status" value="1"/>
</dbReference>
<dbReference type="InterPro" id="IPR041652">
    <property type="entry name" value="DUF5616"/>
</dbReference>
<accession>A0A7C3I287</accession>
<dbReference type="PANTHER" id="PTHR42252">
    <property type="entry name" value="DUF5616 DOMAIN-CONTAINING PROTEIN"/>
    <property type="match status" value="1"/>
</dbReference>
<dbReference type="PANTHER" id="PTHR42252:SF1">
    <property type="entry name" value="DUF434 DOMAIN-CONTAINING PROTEIN"/>
    <property type="match status" value="1"/>
</dbReference>
<dbReference type="AlphaFoldDB" id="A0A7C3I287"/>
<reference evidence="3" key="1">
    <citation type="journal article" date="2020" name="mSystems">
        <title>Genome- and Community-Level Interaction Insights into Carbon Utilization and Element Cycling Functions of Hydrothermarchaeota in Hydrothermal Sediment.</title>
        <authorList>
            <person name="Zhou Z."/>
            <person name="Liu Y."/>
            <person name="Xu W."/>
            <person name="Pan J."/>
            <person name="Luo Z.H."/>
            <person name="Li M."/>
        </authorList>
    </citation>
    <scope>NUCLEOTIDE SEQUENCE [LARGE SCALE GENOMIC DNA]</scope>
    <source>
        <strain evidence="3">SpSt-503</strain>
    </source>
</reference>
<proteinExistence type="predicted"/>